<feature type="region of interest" description="Disordered" evidence="1">
    <location>
        <begin position="71"/>
        <end position="95"/>
    </location>
</feature>
<dbReference type="AlphaFoldDB" id="A0A8S9Z5A0"/>
<dbReference type="Gene3D" id="1.25.10.10">
    <property type="entry name" value="Leucine-rich Repeat Variant"/>
    <property type="match status" value="1"/>
</dbReference>
<feature type="compositionally biased region" description="Basic and acidic residues" evidence="1">
    <location>
        <begin position="75"/>
        <end position="84"/>
    </location>
</feature>
<dbReference type="Proteomes" id="UP000822476">
    <property type="component" value="Unassembled WGS sequence"/>
</dbReference>
<evidence type="ECO:0000313" key="3">
    <source>
        <dbReference type="Proteomes" id="UP000822476"/>
    </source>
</evidence>
<keyword evidence="3" id="KW-1185">Reference proteome</keyword>
<dbReference type="InterPro" id="IPR011989">
    <property type="entry name" value="ARM-like"/>
</dbReference>
<dbReference type="GO" id="GO:0006888">
    <property type="term" value="P:endoplasmic reticulum to Golgi vesicle-mediated transport"/>
    <property type="evidence" value="ECO:0007669"/>
    <property type="project" value="TreeGrafter"/>
</dbReference>
<gene>
    <name evidence="2" type="ORF">EG68_00656</name>
</gene>
<sequence>MLRVVCKQLDEEGLEKNMIPFEFFESSSRNKSEMVIYEAARAFINLRGPTAGDLAPAISVLQVLCSSPKPSSRYISEHSEHSSDKLPSCGDCLQS</sequence>
<dbReference type="EMBL" id="JTDE01000180">
    <property type="protein sequence ID" value="KAF7262072.1"/>
    <property type="molecule type" value="Genomic_DNA"/>
</dbReference>
<dbReference type="GO" id="GO:0005783">
    <property type="term" value="C:endoplasmic reticulum"/>
    <property type="evidence" value="ECO:0007669"/>
    <property type="project" value="TreeGrafter"/>
</dbReference>
<name>A0A8S9Z5A0_9TREM</name>
<proteinExistence type="predicted"/>
<dbReference type="GO" id="GO:0030126">
    <property type="term" value="C:COPI vesicle coat"/>
    <property type="evidence" value="ECO:0007669"/>
    <property type="project" value="TreeGrafter"/>
</dbReference>
<protein>
    <submittedName>
        <fullName evidence="2">Uncharacterized protein</fullName>
    </submittedName>
</protein>
<dbReference type="GO" id="GO:0005793">
    <property type="term" value="C:endoplasmic reticulum-Golgi intermediate compartment"/>
    <property type="evidence" value="ECO:0007669"/>
    <property type="project" value="TreeGrafter"/>
</dbReference>
<accession>A0A8S9Z5A0</accession>
<dbReference type="InterPro" id="IPR017106">
    <property type="entry name" value="Coatomer_gsu"/>
</dbReference>
<dbReference type="PANTHER" id="PTHR10261:SF0">
    <property type="entry name" value="COATOMER SUBUNIT GAMMA-2"/>
    <property type="match status" value="1"/>
</dbReference>
<dbReference type="GO" id="GO:0009306">
    <property type="term" value="P:protein secretion"/>
    <property type="evidence" value="ECO:0007669"/>
    <property type="project" value="TreeGrafter"/>
</dbReference>
<dbReference type="OrthoDB" id="1074925at2759"/>
<dbReference type="GO" id="GO:0000139">
    <property type="term" value="C:Golgi membrane"/>
    <property type="evidence" value="ECO:0007669"/>
    <property type="project" value="TreeGrafter"/>
</dbReference>
<reference evidence="2" key="1">
    <citation type="submission" date="2019-07" db="EMBL/GenBank/DDBJ databases">
        <title>Annotation for the trematode Paragonimus miyazaki's.</title>
        <authorList>
            <person name="Choi Y.-J."/>
        </authorList>
    </citation>
    <scope>NUCLEOTIDE SEQUENCE</scope>
    <source>
        <strain evidence="2">Japan</strain>
    </source>
</reference>
<dbReference type="PANTHER" id="PTHR10261">
    <property type="entry name" value="COATOMER SUBUNIT GAMMA"/>
    <property type="match status" value="1"/>
</dbReference>
<dbReference type="GO" id="GO:0006891">
    <property type="term" value="P:intra-Golgi vesicle-mediated transport"/>
    <property type="evidence" value="ECO:0007669"/>
    <property type="project" value="TreeGrafter"/>
</dbReference>
<dbReference type="GO" id="GO:0072384">
    <property type="term" value="P:organelle transport along microtubule"/>
    <property type="evidence" value="ECO:0007669"/>
    <property type="project" value="TreeGrafter"/>
</dbReference>
<evidence type="ECO:0000256" key="1">
    <source>
        <dbReference type="SAM" id="MobiDB-lite"/>
    </source>
</evidence>
<evidence type="ECO:0000313" key="2">
    <source>
        <dbReference type="EMBL" id="KAF7262072.1"/>
    </source>
</evidence>
<comment type="caution">
    <text evidence="2">The sequence shown here is derived from an EMBL/GenBank/DDBJ whole genome shotgun (WGS) entry which is preliminary data.</text>
</comment>
<organism evidence="2 3">
    <name type="scientific">Paragonimus skrjabini miyazakii</name>
    <dbReference type="NCBI Taxonomy" id="59628"/>
    <lineage>
        <taxon>Eukaryota</taxon>
        <taxon>Metazoa</taxon>
        <taxon>Spiralia</taxon>
        <taxon>Lophotrochozoa</taxon>
        <taxon>Platyhelminthes</taxon>
        <taxon>Trematoda</taxon>
        <taxon>Digenea</taxon>
        <taxon>Plagiorchiida</taxon>
        <taxon>Troglotremata</taxon>
        <taxon>Troglotrematidae</taxon>
        <taxon>Paragonimus</taxon>
    </lineage>
</organism>